<comment type="subcellular location">
    <subcellularLocation>
        <location evidence="1">Membrane</location>
    </subcellularLocation>
</comment>
<evidence type="ECO:0000313" key="7">
    <source>
        <dbReference type="EMBL" id="EFO94946.1"/>
    </source>
</evidence>
<dbReference type="GO" id="GO:0016020">
    <property type="term" value="C:membrane"/>
    <property type="evidence" value="ECO:0007669"/>
    <property type="project" value="UniProtKB-SubCell"/>
</dbReference>
<dbReference type="PROSITE" id="PS50262">
    <property type="entry name" value="G_PROTEIN_RECEP_F1_2"/>
    <property type="match status" value="1"/>
</dbReference>
<evidence type="ECO:0000256" key="1">
    <source>
        <dbReference type="ARBA" id="ARBA00004370"/>
    </source>
</evidence>
<dbReference type="STRING" id="31234.E3LIH2"/>
<evidence type="ECO:0000256" key="4">
    <source>
        <dbReference type="ARBA" id="ARBA00023136"/>
    </source>
</evidence>
<dbReference type="InterPro" id="IPR017452">
    <property type="entry name" value="GPCR_Rhodpsn_7TM"/>
</dbReference>
<dbReference type="HOGENOM" id="CLU_1176386_0_0_1"/>
<keyword evidence="3 5" id="KW-1133">Transmembrane helix</keyword>
<dbReference type="InterPro" id="IPR019427">
    <property type="entry name" value="7TM_GPCR_serpentine_rcpt_Srw"/>
</dbReference>
<evidence type="ECO:0000256" key="5">
    <source>
        <dbReference type="SAM" id="Phobius"/>
    </source>
</evidence>
<dbReference type="Pfam" id="PF10324">
    <property type="entry name" value="7TM_GPCR_Srw"/>
    <property type="match status" value="1"/>
</dbReference>
<keyword evidence="4 5" id="KW-0472">Membrane</keyword>
<name>E3LIH2_CAERE</name>
<feature type="transmembrane region" description="Helical" evidence="5">
    <location>
        <begin position="174"/>
        <end position="198"/>
    </location>
</feature>
<keyword evidence="8" id="KW-1185">Reference proteome</keyword>
<dbReference type="EMBL" id="DS268409">
    <property type="protein sequence ID" value="EFO94946.1"/>
    <property type="molecule type" value="Genomic_DNA"/>
</dbReference>
<evidence type="ECO:0000259" key="6">
    <source>
        <dbReference type="PROSITE" id="PS50262"/>
    </source>
</evidence>
<evidence type="ECO:0000256" key="2">
    <source>
        <dbReference type="ARBA" id="ARBA00022692"/>
    </source>
</evidence>
<evidence type="ECO:0000256" key="3">
    <source>
        <dbReference type="ARBA" id="ARBA00022989"/>
    </source>
</evidence>
<dbReference type="PANTHER" id="PTHR22751">
    <property type="entry name" value="G-PROTEIN COUPLED RECEPTOR-RELATED"/>
    <property type="match status" value="1"/>
</dbReference>
<gene>
    <name evidence="7" type="ORF">CRE_08959</name>
</gene>
<dbReference type="Gene3D" id="1.20.1070.10">
    <property type="entry name" value="Rhodopsin 7-helix transmembrane proteins"/>
    <property type="match status" value="1"/>
</dbReference>
<organism evidence="8">
    <name type="scientific">Caenorhabditis remanei</name>
    <name type="common">Caenorhabditis vulgaris</name>
    <dbReference type="NCBI Taxonomy" id="31234"/>
    <lineage>
        <taxon>Eukaryota</taxon>
        <taxon>Metazoa</taxon>
        <taxon>Ecdysozoa</taxon>
        <taxon>Nematoda</taxon>
        <taxon>Chromadorea</taxon>
        <taxon>Rhabditida</taxon>
        <taxon>Rhabditina</taxon>
        <taxon>Rhabditomorpha</taxon>
        <taxon>Rhabditoidea</taxon>
        <taxon>Rhabditidae</taxon>
        <taxon>Peloderinae</taxon>
        <taxon>Caenorhabditis</taxon>
    </lineage>
</organism>
<dbReference type="SUPFAM" id="SSF81321">
    <property type="entry name" value="Family A G protein-coupled receptor-like"/>
    <property type="match status" value="1"/>
</dbReference>
<reference evidence="7" key="1">
    <citation type="submission" date="2007-07" db="EMBL/GenBank/DDBJ databases">
        <title>PCAP assembly of the Caenorhabditis remanei genome.</title>
        <authorList>
            <consortium name="The Caenorhabditis remanei Sequencing Consortium"/>
            <person name="Wilson R.K."/>
        </authorList>
    </citation>
    <scope>NUCLEOTIDE SEQUENCE [LARGE SCALE GENOMIC DNA]</scope>
    <source>
        <strain evidence="7">PB4641</strain>
    </source>
</reference>
<feature type="domain" description="G-protein coupled receptors family 1 profile" evidence="6">
    <location>
        <begin position="95"/>
        <end position="194"/>
    </location>
</feature>
<accession>E3LIH2</accession>
<dbReference type="PANTHER" id="PTHR22751:SF30">
    <property type="entry name" value="G-PROTEIN COUPLED RECEPTORS FAMILY 1 PROFILE DOMAIN-CONTAINING PROTEIN"/>
    <property type="match status" value="1"/>
</dbReference>
<protein>
    <recommendedName>
        <fullName evidence="6">G-protein coupled receptors family 1 profile domain-containing protein</fullName>
    </recommendedName>
</protein>
<feature type="transmembrane region" description="Helical" evidence="5">
    <location>
        <begin position="65"/>
        <end position="87"/>
    </location>
</feature>
<dbReference type="GO" id="GO:0008528">
    <property type="term" value="F:G protein-coupled peptide receptor activity"/>
    <property type="evidence" value="ECO:0007669"/>
    <property type="project" value="InterPro"/>
</dbReference>
<feature type="transmembrane region" description="Helical" evidence="5">
    <location>
        <begin position="137"/>
        <end position="162"/>
    </location>
</feature>
<sequence>MSSKYRITAKSLALCGHTPEVDGEYLELLELQIEWFETDSFCNENTTIVLYYTRLSDLFVANNHLILNSFYLTDAVVSNVSLVNIYIDSKTLFQLIPCLLFPIVTFLLIREVRNIEQNRRRMLSSNKLTDSKKATRFVLYFTLTFSNAQFPLGLTSSVLYLFEETPGISTIIYYLYNLLSMLFAASTVTHFIVCMLMPSQYRNTVKFKAELRPDMPYRKLHNILWMHTKTSLKFQI</sequence>
<dbReference type="AlphaFoldDB" id="E3LIH2"/>
<proteinExistence type="predicted"/>
<dbReference type="OrthoDB" id="5871549at2759"/>
<dbReference type="Proteomes" id="UP000008281">
    <property type="component" value="Unassembled WGS sequence"/>
</dbReference>
<evidence type="ECO:0000313" key="8">
    <source>
        <dbReference type="Proteomes" id="UP000008281"/>
    </source>
</evidence>
<feature type="transmembrane region" description="Helical" evidence="5">
    <location>
        <begin position="93"/>
        <end position="112"/>
    </location>
</feature>
<dbReference type="InParanoid" id="E3LIH2"/>
<dbReference type="eggNOG" id="ENOG502RT6A">
    <property type="taxonomic scope" value="Eukaryota"/>
</dbReference>
<keyword evidence="2 5" id="KW-0812">Transmembrane</keyword>